<dbReference type="PANTHER" id="PTHR21646:SF46">
    <property type="entry name" value="UBIQUITIN CARBOXYL-TERMINAL HYDROLASE"/>
    <property type="match status" value="1"/>
</dbReference>
<dbReference type="GO" id="GO:0004843">
    <property type="term" value="F:cysteine-type deubiquitinase activity"/>
    <property type="evidence" value="ECO:0007669"/>
    <property type="project" value="UniProtKB-UniRule"/>
</dbReference>
<sequence>MADSRLSYISCQGLRDMFSECDTDINKRVLVIDVRDVDSFAESHLCTENSKPSISTKVRVINIDPDLTNPNPCTFRNILAELNPTDIKFLKERRKDATDVIIIDICTDDKVQLENNTSKVTRLIRALTKFDNSPPGDKINAKIKFQVLDGGFHHWLKMYPVFTTNSQYDPSAEMSRAPSPMRPQVHMQPLLELKFPSFENDVLGDADDTSTNSTASPRPRPPTSKPPAINKPTPPPPQPIISPHNRLTTTEPVVPPKPPMIRKSAVGTAVPVRPNSFPPRPTLPRSNSSPNVAQADGDEPDSTTNQLDQLALRKENHLSPTSAISNNINHHVAPPVSQILSKPRFDRALKPSYNSELINSIRAQINFGRSPEASERVNTGLSNLGNTCFMNSVIQSLAYAPTLVTKFCQNNLYNHINFNSQYGTNGVLAIEFGALVEKLNSHRYRYIEPKSFRDAVTKHIGFAGNEQQDSHEFMMMLFDKIHHDLNIRAKDPSKHQNGFGNNDAAEINVSRTVLADRFWKRHLEMNKSVVSDLFEGIFMSTLTCTFCRVESNTFEVFNCLSLPIGSESRCDMRDCLSHFSKPERIDVAWECPKCKMKRDADKKIVICKLPKILIIHLKRFSLDGRWRQKLQTPVDFPLYDLNVDCTKVLPQSAYEPPGNRSSYNLFAVINHYGGLDGGHYTAFCKMENQKWYTFNDSIVTEMKDVDVCGQAAYILFYARAN</sequence>
<dbReference type="InterPro" id="IPR050185">
    <property type="entry name" value="Ub_carboxyl-term_hydrolase"/>
</dbReference>
<evidence type="ECO:0000259" key="6">
    <source>
        <dbReference type="PROSITE" id="PS50235"/>
    </source>
</evidence>
<dbReference type="AlphaFoldDB" id="A0A6G1S5W5"/>
<dbReference type="InterPro" id="IPR028889">
    <property type="entry name" value="USP"/>
</dbReference>
<dbReference type="PROSITE" id="PS00972">
    <property type="entry name" value="USP_1"/>
    <property type="match status" value="1"/>
</dbReference>
<dbReference type="InterPro" id="IPR001394">
    <property type="entry name" value="Peptidase_C19_UCH"/>
</dbReference>
<dbReference type="InterPro" id="IPR018200">
    <property type="entry name" value="USP_CS"/>
</dbReference>
<feature type="domain" description="Rhodanese" evidence="5">
    <location>
        <begin position="25"/>
        <end position="164"/>
    </location>
</feature>
<dbReference type="InterPro" id="IPR038765">
    <property type="entry name" value="Papain-like_cys_pep_sf"/>
</dbReference>
<dbReference type="Gene3D" id="3.40.250.10">
    <property type="entry name" value="Rhodanese-like domain"/>
    <property type="match status" value="1"/>
</dbReference>
<dbReference type="Gene3D" id="3.90.70.10">
    <property type="entry name" value="Cysteine proteinases"/>
    <property type="match status" value="1"/>
</dbReference>
<comment type="catalytic activity">
    <reaction evidence="1 3">
        <text>Thiol-dependent hydrolysis of ester, thioester, amide, peptide and isopeptide bonds formed by the C-terminal Gly of ubiquitin (a 76-residue protein attached to proteins as an intracellular targeting signal).</text>
        <dbReference type="EC" id="3.4.19.12"/>
    </reaction>
</comment>
<feature type="region of interest" description="Disordered" evidence="4">
    <location>
        <begin position="200"/>
        <end position="304"/>
    </location>
</feature>
<dbReference type="PANTHER" id="PTHR21646">
    <property type="entry name" value="UBIQUITIN CARBOXYL-TERMINAL HYDROLASE"/>
    <property type="match status" value="1"/>
</dbReference>
<keyword evidence="3 7" id="KW-0378">Hydrolase</keyword>
<name>A0A6G1S5W5_9ACAR</name>
<evidence type="ECO:0000256" key="3">
    <source>
        <dbReference type="RuleBase" id="RU366025"/>
    </source>
</evidence>
<reference evidence="7" key="1">
    <citation type="submission" date="2018-10" db="EMBL/GenBank/DDBJ databases">
        <title>Transcriptome assembly of Aceria tosichella (Wheat curl mite) Type 2.</title>
        <authorList>
            <person name="Scully E.D."/>
            <person name="Geib S.M."/>
            <person name="Palmer N.A."/>
            <person name="Gupta A.K."/>
            <person name="Sarath G."/>
            <person name="Tatineni S."/>
        </authorList>
    </citation>
    <scope>NUCLEOTIDE SEQUENCE</scope>
    <source>
        <strain evidence="7">LincolnNE</strain>
    </source>
</reference>
<evidence type="ECO:0000259" key="5">
    <source>
        <dbReference type="PROSITE" id="PS50206"/>
    </source>
</evidence>
<keyword evidence="3" id="KW-0833">Ubl conjugation pathway</keyword>
<evidence type="ECO:0000256" key="2">
    <source>
        <dbReference type="ARBA" id="ARBA00009085"/>
    </source>
</evidence>
<evidence type="ECO:0000313" key="7">
    <source>
        <dbReference type="EMBL" id="MDE45895.1"/>
    </source>
</evidence>
<dbReference type="SUPFAM" id="SSF54001">
    <property type="entry name" value="Cysteine proteinases"/>
    <property type="match status" value="1"/>
</dbReference>
<evidence type="ECO:0000256" key="1">
    <source>
        <dbReference type="ARBA" id="ARBA00000707"/>
    </source>
</evidence>
<comment type="similarity">
    <text evidence="2 3">Belongs to the peptidase C19 family.</text>
</comment>
<proteinExistence type="inferred from homology"/>
<dbReference type="EC" id="3.4.19.12" evidence="3"/>
<dbReference type="GO" id="GO:0016579">
    <property type="term" value="P:protein deubiquitination"/>
    <property type="evidence" value="ECO:0007669"/>
    <property type="project" value="InterPro"/>
</dbReference>
<dbReference type="SUPFAM" id="SSF52821">
    <property type="entry name" value="Rhodanese/Cell cycle control phosphatase"/>
    <property type="match status" value="1"/>
</dbReference>
<evidence type="ECO:0000256" key="4">
    <source>
        <dbReference type="SAM" id="MobiDB-lite"/>
    </source>
</evidence>
<dbReference type="PROSITE" id="PS00973">
    <property type="entry name" value="USP_2"/>
    <property type="match status" value="1"/>
</dbReference>
<dbReference type="PROSITE" id="PS50206">
    <property type="entry name" value="RHODANESE_3"/>
    <property type="match status" value="1"/>
</dbReference>
<accession>A0A6G1S5W5</accession>
<dbReference type="PROSITE" id="PS50235">
    <property type="entry name" value="USP_3"/>
    <property type="match status" value="1"/>
</dbReference>
<dbReference type="CDD" id="cd02674">
    <property type="entry name" value="Peptidase_C19R"/>
    <property type="match status" value="1"/>
</dbReference>
<keyword evidence="3" id="KW-0788">Thiol protease</keyword>
<dbReference type="InterPro" id="IPR036873">
    <property type="entry name" value="Rhodanese-like_dom_sf"/>
</dbReference>
<dbReference type="InterPro" id="IPR001763">
    <property type="entry name" value="Rhodanese-like_dom"/>
</dbReference>
<dbReference type="Pfam" id="PF00443">
    <property type="entry name" value="UCH"/>
    <property type="match status" value="1"/>
</dbReference>
<organism evidence="7">
    <name type="scientific">Aceria tosichella</name>
    <name type="common">wheat curl mite</name>
    <dbReference type="NCBI Taxonomy" id="561515"/>
    <lineage>
        <taxon>Eukaryota</taxon>
        <taxon>Metazoa</taxon>
        <taxon>Ecdysozoa</taxon>
        <taxon>Arthropoda</taxon>
        <taxon>Chelicerata</taxon>
        <taxon>Arachnida</taxon>
        <taxon>Acari</taxon>
        <taxon>Acariformes</taxon>
        <taxon>Trombidiformes</taxon>
        <taxon>Prostigmata</taxon>
        <taxon>Eupodina</taxon>
        <taxon>Eriophyoidea</taxon>
        <taxon>Eriophyidae</taxon>
        <taxon>Eriophyinae</taxon>
        <taxon>Aceriini</taxon>
        <taxon>Aceria</taxon>
    </lineage>
</organism>
<gene>
    <name evidence="7" type="primary">Usp8</name>
    <name evidence="7" type="ORF">g.19625</name>
</gene>
<dbReference type="GO" id="GO:0006508">
    <property type="term" value="P:proteolysis"/>
    <property type="evidence" value="ECO:0007669"/>
    <property type="project" value="UniProtKB-KW"/>
</dbReference>
<protein>
    <recommendedName>
        <fullName evidence="3">Ubiquitin carboxyl-terminal hydrolase</fullName>
        <ecNumber evidence="3">3.4.19.12</ecNumber>
    </recommendedName>
</protein>
<dbReference type="EMBL" id="GGYP01001124">
    <property type="protein sequence ID" value="MDE45895.1"/>
    <property type="molecule type" value="Transcribed_RNA"/>
</dbReference>
<feature type="domain" description="USP" evidence="6">
    <location>
        <begin position="379"/>
        <end position="720"/>
    </location>
</feature>
<keyword evidence="3" id="KW-0645">Protease</keyword>